<feature type="region of interest" description="Disordered" evidence="1">
    <location>
        <begin position="1"/>
        <end position="42"/>
    </location>
</feature>
<dbReference type="Pfam" id="PF21549">
    <property type="entry name" value="PRDM2_PR"/>
    <property type="match status" value="1"/>
</dbReference>
<dbReference type="AlphaFoldDB" id="A0A6J1RRK2"/>
<name>A0A6J1RRK2_FRAOC</name>
<dbReference type="Gene3D" id="2.170.270.10">
    <property type="entry name" value="SET domain"/>
    <property type="match status" value="1"/>
</dbReference>
<dbReference type="GO" id="GO:0008170">
    <property type="term" value="F:N-methyltransferase activity"/>
    <property type="evidence" value="ECO:0007669"/>
    <property type="project" value="UniProtKB-ARBA"/>
</dbReference>
<accession>A0A6J1RRK2</accession>
<proteinExistence type="predicted"/>
<dbReference type="InterPro" id="IPR046341">
    <property type="entry name" value="SET_dom_sf"/>
</dbReference>
<dbReference type="OrthoDB" id="8187426at2759"/>
<dbReference type="GO" id="GO:0008276">
    <property type="term" value="F:protein methyltransferase activity"/>
    <property type="evidence" value="ECO:0007669"/>
    <property type="project" value="UniProtKB-ARBA"/>
</dbReference>
<dbReference type="RefSeq" id="XP_026271561.1">
    <property type="nucleotide sequence ID" value="XM_026415776.2"/>
</dbReference>
<evidence type="ECO:0000256" key="1">
    <source>
        <dbReference type="SAM" id="MobiDB-lite"/>
    </source>
</evidence>
<gene>
    <name evidence="4" type="primary">LOC113201838</name>
</gene>
<feature type="compositionally biased region" description="Pro residues" evidence="1">
    <location>
        <begin position="224"/>
        <end position="236"/>
    </location>
</feature>
<protein>
    <submittedName>
        <fullName evidence="4">Histone-lysine N-methyltransferase PRDM7</fullName>
    </submittedName>
</protein>
<feature type="compositionally biased region" description="Low complexity" evidence="1">
    <location>
        <begin position="166"/>
        <end position="207"/>
    </location>
</feature>
<dbReference type="GeneID" id="113201838"/>
<keyword evidence="3" id="KW-1185">Reference proteome</keyword>
<organism evidence="3 4">
    <name type="scientific">Frankliniella occidentalis</name>
    <name type="common">Western flower thrips</name>
    <name type="synonym">Euthrips occidentalis</name>
    <dbReference type="NCBI Taxonomy" id="133901"/>
    <lineage>
        <taxon>Eukaryota</taxon>
        <taxon>Metazoa</taxon>
        <taxon>Ecdysozoa</taxon>
        <taxon>Arthropoda</taxon>
        <taxon>Hexapoda</taxon>
        <taxon>Insecta</taxon>
        <taxon>Pterygota</taxon>
        <taxon>Neoptera</taxon>
        <taxon>Paraneoptera</taxon>
        <taxon>Thysanoptera</taxon>
        <taxon>Terebrantia</taxon>
        <taxon>Thripoidea</taxon>
        <taxon>Thripidae</taxon>
        <taxon>Frankliniella</taxon>
    </lineage>
</organism>
<dbReference type="KEGG" id="foc:113201838"/>
<feature type="region of interest" description="Disordered" evidence="1">
    <location>
        <begin position="161"/>
        <end position="248"/>
    </location>
</feature>
<dbReference type="InterPro" id="IPR001214">
    <property type="entry name" value="SET_dom"/>
</dbReference>
<evidence type="ECO:0000313" key="3">
    <source>
        <dbReference type="Proteomes" id="UP000504606"/>
    </source>
</evidence>
<dbReference type="GO" id="GO:0008757">
    <property type="term" value="F:S-adenosylmethionine-dependent methyltransferase activity"/>
    <property type="evidence" value="ECO:0007669"/>
    <property type="project" value="UniProtKB-ARBA"/>
</dbReference>
<reference evidence="4" key="1">
    <citation type="submission" date="2025-08" db="UniProtKB">
        <authorList>
            <consortium name="RefSeq"/>
        </authorList>
    </citation>
    <scope>IDENTIFICATION</scope>
    <source>
        <tissue evidence="4">Whole organism</tissue>
    </source>
</reference>
<feature type="domain" description="SET" evidence="2">
    <location>
        <begin position="102"/>
        <end position="138"/>
    </location>
</feature>
<dbReference type="Proteomes" id="UP000504606">
    <property type="component" value="Unplaced"/>
</dbReference>
<evidence type="ECO:0000259" key="2">
    <source>
        <dbReference type="Pfam" id="PF21549"/>
    </source>
</evidence>
<feature type="compositionally biased region" description="Low complexity" evidence="1">
    <location>
        <begin position="237"/>
        <end position="248"/>
    </location>
</feature>
<sequence>MTSEPPTADPEQDPGPVPGPSTSTSDEAQGAPRYPKRAGSRGKLYTECPALDDDDFLFCDDCGKEWEGDCPEHGPLHIIPDKEVSEARSDRALHTVPSCLAVLDSKIPGAGLGVWAKEAIPRRVRFGPYVGEIEKKKETGYGWGIRPVARARRCTAWTPSTRRAPTGCATSTARGTRGRRTCTPTSTRASSTTARCASSSPTPSSSCGTEILTAETWASTPRPTGSPPRTPAPSPGLSPASGSAGCAT</sequence>
<evidence type="ECO:0000313" key="4">
    <source>
        <dbReference type="RefSeq" id="XP_026271561.1"/>
    </source>
</evidence>